<dbReference type="EMBL" id="BAAAPU010000007">
    <property type="protein sequence ID" value="GAA1980989.1"/>
    <property type="molecule type" value="Genomic_DNA"/>
</dbReference>
<dbReference type="PANTHER" id="PTHR10157:SF23">
    <property type="entry name" value="MOXD1 HOMOLOG 1"/>
    <property type="match status" value="1"/>
</dbReference>
<protein>
    <recommendedName>
        <fullName evidence="5">Copper type II ascorbate-dependent monooxygenase-like protein</fullName>
    </recommendedName>
</protein>
<keyword evidence="1" id="KW-1015">Disulfide bond</keyword>
<organism evidence="3 4">
    <name type="scientific">Terrabacter lapilli</name>
    <dbReference type="NCBI Taxonomy" id="436231"/>
    <lineage>
        <taxon>Bacteria</taxon>
        <taxon>Bacillati</taxon>
        <taxon>Actinomycetota</taxon>
        <taxon>Actinomycetes</taxon>
        <taxon>Micrococcales</taxon>
        <taxon>Intrasporangiaceae</taxon>
        <taxon>Terrabacter</taxon>
    </lineage>
</organism>
<sequence length="421" mass="43860">MRTRRARGAARATPALASAVVALALLVAGCGTPNPTARARLEGHSTGHAAAPGSTVHPTGGPSTGAMAGHGAGPVTPAPPAPAALRAGESMRTVAAPVDYTPKAPTTGTDDYRCFVLDPRISRDAFVTGFDIVPGQPQEVHHVILFRVPPSAAASARARDAESGGNGWTCFGGTGLGTGGAGLDDAPWVGAWAPGGRANVFPADVGIPLERGSLLVMQVHYNLRHGTTPDRTKVQLRLSSSTRLKALETMLYPAPVELPCRPGKSGALCDRATAVADVTRRFGPMSAPIVNGLLLACDGTLIPTPGPTQSCTRRVEQAATIRAVAGHMHLLGSSLRIELDPGTARARTLLDIKVWDFDNQAAVPVPATAIKPGDSVRITCTHDQAWRDRLPDLQGLPERYVVWGEGTTDEMCLGLLSVTRP</sequence>
<dbReference type="InterPro" id="IPR000945">
    <property type="entry name" value="DBH-like"/>
</dbReference>
<dbReference type="SUPFAM" id="SSF49742">
    <property type="entry name" value="PHM/PNGase F"/>
    <property type="match status" value="2"/>
</dbReference>
<gene>
    <name evidence="3" type="ORF">GCM10009817_22570</name>
</gene>
<feature type="region of interest" description="Disordered" evidence="2">
    <location>
        <begin position="44"/>
        <end position="83"/>
    </location>
</feature>
<dbReference type="InterPro" id="IPR014784">
    <property type="entry name" value="Cu2_ascorb_mOase-like_C"/>
</dbReference>
<evidence type="ECO:0000256" key="2">
    <source>
        <dbReference type="SAM" id="MobiDB-lite"/>
    </source>
</evidence>
<evidence type="ECO:0000313" key="3">
    <source>
        <dbReference type="EMBL" id="GAA1980989.1"/>
    </source>
</evidence>
<dbReference type="Proteomes" id="UP001500013">
    <property type="component" value="Unassembled WGS sequence"/>
</dbReference>
<name>A0ABN2S6I7_9MICO</name>
<proteinExistence type="predicted"/>
<dbReference type="InterPro" id="IPR008977">
    <property type="entry name" value="PHM/PNGase_F_dom_sf"/>
</dbReference>
<accession>A0ABN2S6I7</accession>
<dbReference type="RefSeq" id="WP_344062077.1">
    <property type="nucleotide sequence ID" value="NZ_BAAAPU010000007.1"/>
</dbReference>
<dbReference type="Gene3D" id="2.60.120.310">
    <property type="entry name" value="Copper type II, ascorbate-dependent monooxygenase, N-terminal domain"/>
    <property type="match status" value="1"/>
</dbReference>
<dbReference type="InterPro" id="IPR036939">
    <property type="entry name" value="Cu2_ascorb_mOase_N_sf"/>
</dbReference>
<evidence type="ECO:0000256" key="1">
    <source>
        <dbReference type="ARBA" id="ARBA00023157"/>
    </source>
</evidence>
<evidence type="ECO:0008006" key="5">
    <source>
        <dbReference type="Google" id="ProtNLM"/>
    </source>
</evidence>
<dbReference type="Gene3D" id="2.60.120.230">
    <property type="match status" value="1"/>
</dbReference>
<dbReference type="PROSITE" id="PS51257">
    <property type="entry name" value="PROKAR_LIPOPROTEIN"/>
    <property type="match status" value="1"/>
</dbReference>
<dbReference type="PANTHER" id="PTHR10157">
    <property type="entry name" value="DOPAMINE BETA HYDROXYLASE RELATED"/>
    <property type="match status" value="1"/>
</dbReference>
<comment type="caution">
    <text evidence="3">The sequence shown here is derived from an EMBL/GenBank/DDBJ whole genome shotgun (WGS) entry which is preliminary data.</text>
</comment>
<keyword evidence="4" id="KW-1185">Reference proteome</keyword>
<reference evidence="3 4" key="1">
    <citation type="journal article" date="2019" name="Int. J. Syst. Evol. Microbiol.">
        <title>The Global Catalogue of Microorganisms (GCM) 10K type strain sequencing project: providing services to taxonomists for standard genome sequencing and annotation.</title>
        <authorList>
            <consortium name="The Broad Institute Genomics Platform"/>
            <consortium name="The Broad Institute Genome Sequencing Center for Infectious Disease"/>
            <person name="Wu L."/>
            <person name="Ma J."/>
        </authorList>
    </citation>
    <scope>NUCLEOTIDE SEQUENCE [LARGE SCALE GENOMIC DNA]</scope>
    <source>
        <strain evidence="3 4">JCM 15628</strain>
    </source>
</reference>
<evidence type="ECO:0000313" key="4">
    <source>
        <dbReference type="Proteomes" id="UP001500013"/>
    </source>
</evidence>